<protein>
    <submittedName>
        <fullName evidence="1">Uncharacterized protein</fullName>
    </submittedName>
</protein>
<evidence type="ECO:0000313" key="2">
    <source>
        <dbReference type="Proteomes" id="UP000077266"/>
    </source>
</evidence>
<keyword evidence="2" id="KW-1185">Reference proteome</keyword>
<name>A0A165YZE1_EXIGL</name>
<evidence type="ECO:0000313" key="1">
    <source>
        <dbReference type="EMBL" id="KZV78049.1"/>
    </source>
</evidence>
<reference evidence="1 2" key="1">
    <citation type="journal article" date="2016" name="Mol. Biol. Evol.">
        <title>Comparative Genomics of Early-Diverging Mushroom-Forming Fungi Provides Insights into the Origins of Lignocellulose Decay Capabilities.</title>
        <authorList>
            <person name="Nagy L.G."/>
            <person name="Riley R."/>
            <person name="Tritt A."/>
            <person name="Adam C."/>
            <person name="Daum C."/>
            <person name="Floudas D."/>
            <person name="Sun H."/>
            <person name="Yadav J.S."/>
            <person name="Pangilinan J."/>
            <person name="Larsson K.H."/>
            <person name="Matsuura K."/>
            <person name="Barry K."/>
            <person name="Labutti K."/>
            <person name="Kuo R."/>
            <person name="Ohm R.A."/>
            <person name="Bhattacharya S.S."/>
            <person name="Shirouzu T."/>
            <person name="Yoshinaga Y."/>
            <person name="Martin F.M."/>
            <person name="Grigoriev I.V."/>
            <person name="Hibbett D.S."/>
        </authorList>
    </citation>
    <scope>NUCLEOTIDE SEQUENCE [LARGE SCALE GENOMIC DNA]</scope>
    <source>
        <strain evidence="1 2">HHB12029</strain>
    </source>
</reference>
<dbReference type="Proteomes" id="UP000077266">
    <property type="component" value="Unassembled WGS sequence"/>
</dbReference>
<gene>
    <name evidence="1" type="ORF">EXIGLDRAFT_784366</name>
</gene>
<dbReference type="EMBL" id="KV427175">
    <property type="protein sequence ID" value="KZV78049.1"/>
    <property type="molecule type" value="Genomic_DNA"/>
</dbReference>
<dbReference type="AlphaFoldDB" id="A0A165YZE1"/>
<organism evidence="1 2">
    <name type="scientific">Exidia glandulosa HHB12029</name>
    <dbReference type="NCBI Taxonomy" id="1314781"/>
    <lineage>
        <taxon>Eukaryota</taxon>
        <taxon>Fungi</taxon>
        <taxon>Dikarya</taxon>
        <taxon>Basidiomycota</taxon>
        <taxon>Agaricomycotina</taxon>
        <taxon>Agaricomycetes</taxon>
        <taxon>Auriculariales</taxon>
        <taxon>Exidiaceae</taxon>
        <taxon>Exidia</taxon>
    </lineage>
</organism>
<proteinExistence type="predicted"/>
<dbReference type="InParanoid" id="A0A165YZE1"/>
<sequence>MSRLVISDVPYESLDDPHRSINLPSLRHLGLAGYMDGLDSEEMHVLLKFLSSSNIQHVSMYGYAPENGFSQALDFVIEEDTPNVVDAYITRYSTLPEIQYRMTFTGRNETIPFSLRTVDDREFTRTLYCLPTPRDLIF</sequence>
<accession>A0A165YZE1</accession>